<evidence type="ECO:0000313" key="3">
    <source>
        <dbReference type="EMBL" id="MBP0495720.1"/>
    </source>
</evidence>
<evidence type="ECO:0000259" key="2">
    <source>
        <dbReference type="Pfam" id="PF09084"/>
    </source>
</evidence>
<dbReference type="InterPro" id="IPR015168">
    <property type="entry name" value="SsuA/THI5"/>
</dbReference>
<gene>
    <name evidence="3" type="ORF">J5Y10_23250</name>
</gene>
<dbReference type="InterPro" id="IPR027939">
    <property type="entry name" value="NMT1/THI5"/>
</dbReference>
<accession>A0A940N2T4</accession>
<organism evidence="3 4">
    <name type="scientific">Roseomonas indoligenes</name>
    <dbReference type="NCBI Taxonomy" id="2820811"/>
    <lineage>
        <taxon>Bacteria</taxon>
        <taxon>Pseudomonadati</taxon>
        <taxon>Pseudomonadota</taxon>
        <taxon>Alphaproteobacteria</taxon>
        <taxon>Acetobacterales</taxon>
        <taxon>Roseomonadaceae</taxon>
        <taxon>Roseomonas</taxon>
    </lineage>
</organism>
<feature type="signal peptide" evidence="1">
    <location>
        <begin position="1"/>
        <end position="26"/>
    </location>
</feature>
<dbReference type="EMBL" id="JAGIZA010000020">
    <property type="protein sequence ID" value="MBP0495720.1"/>
    <property type="molecule type" value="Genomic_DNA"/>
</dbReference>
<comment type="caution">
    <text evidence="3">The sequence shown here is derived from an EMBL/GenBank/DDBJ whole genome shotgun (WGS) entry which is preliminary data.</text>
</comment>
<keyword evidence="4" id="KW-1185">Reference proteome</keyword>
<evidence type="ECO:0000313" key="4">
    <source>
        <dbReference type="Proteomes" id="UP000677537"/>
    </source>
</evidence>
<feature type="domain" description="SsuA/THI5-like" evidence="2">
    <location>
        <begin position="42"/>
        <end position="258"/>
    </location>
</feature>
<dbReference type="RefSeq" id="WP_209376516.1">
    <property type="nucleotide sequence ID" value="NZ_JAGIZA010000020.1"/>
</dbReference>
<reference evidence="3" key="1">
    <citation type="submission" date="2021-03" db="EMBL/GenBank/DDBJ databases">
        <authorList>
            <person name="So Y."/>
        </authorList>
    </citation>
    <scope>NUCLEOTIDE SEQUENCE</scope>
    <source>
        <strain evidence="3">SG15</strain>
    </source>
</reference>
<dbReference type="Pfam" id="PF09084">
    <property type="entry name" value="NMT1"/>
    <property type="match status" value="1"/>
</dbReference>
<keyword evidence="1" id="KW-0732">Signal</keyword>
<dbReference type="PANTHER" id="PTHR31528:SF15">
    <property type="entry name" value="RIBOFLAVIN-BINDING PROTEIN RIBY"/>
    <property type="match status" value="1"/>
</dbReference>
<sequence length="343" mass="37307">MLNRKQFLQGALGALLAPTVSRTAAAQTTAIRCVLNWSLAGDTAPFFLAADRGYFAEEKLEVTLDTSNGSGDAVTRVASGAYQMGVADVATLVDFAVRQPQVAPRTVMMLFDRSPQAIMAMKRSGITKLSDLPGHVMGVGTSDGASRLFPALLRKNGLDINRIEKKSITPPLREPMLITGQVDAACAYDFTSWFNLKARGVKREDVSILYYADNGLDLYGNSIIAGRPILESNPEAVRRFTRAAAKGWRDAMAEPAAAAAVLKKRSALIDIAIETERVTWIRDNEVRTPYTLQNGIGRIDPQRLRSDIATLVGGFGLSTTPALETIYDDRFLPDIADRVIRAD</sequence>
<dbReference type="Gene3D" id="3.40.190.10">
    <property type="entry name" value="Periplasmic binding protein-like II"/>
    <property type="match status" value="2"/>
</dbReference>
<protein>
    <submittedName>
        <fullName evidence="3">ABC transporter substrate-binding protein</fullName>
    </submittedName>
</protein>
<feature type="chain" id="PRO_5038034496" evidence="1">
    <location>
        <begin position="27"/>
        <end position="343"/>
    </location>
</feature>
<proteinExistence type="predicted"/>
<dbReference type="SUPFAM" id="SSF53850">
    <property type="entry name" value="Periplasmic binding protein-like II"/>
    <property type="match status" value="1"/>
</dbReference>
<dbReference type="AlphaFoldDB" id="A0A940N2T4"/>
<dbReference type="Proteomes" id="UP000677537">
    <property type="component" value="Unassembled WGS sequence"/>
</dbReference>
<evidence type="ECO:0000256" key="1">
    <source>
        <dbReference type="SAM" id="SignalP"/>
    </source>
</evidence>
<name>A0A940N2T4_9PROT</name>
<dbReference type="GO" id="GO:0009228">
    <property type="term" value="P:thiamine biosynthetic process"/>
    <property type="evidence" value="ECO:0007669"/>
    <property type="project" value="InterPro"/>
</dbReference>
<dbReference type="PANTHER" id="PTHR31528">
    <property type="entry name" value="4-AMINO-5-HYDROXYMETHYL-2-METHYLPYRIMIDINE PHOSPHATE SYNTHASE THI11-RELATED"/>
    <property type="match status" value="1"/>
</dbReference>